<evidence type="ECO:0000256" key="3">
    <source>
        <dbReference type="SAM" id="SignalP"/>
    </source>
</evidence>
<protein>
    <recommendedName>
        <fullName evidence="6">Ice-binding protein</fullName>
    </recommendedName>
</protein>
<dbReference type="OrthoDB" id="10264374at2759"/>
<evidence type="ECO:0000256" key="2">
    <source>
        <dbReference type="ARBA" id="ARBA00022729"/>
    </source>
</evidence>
<organism evidence="4 5">
    <name type="scientific">Gymnopilus junonius</name>
    <name type="common">Spectacular rustgill mushroom</name>
    <name type="synonym">Gymnopilus spectabilis subsp. junonius</name>
    <dbReference type="NCBI Taxonomy" id="109634"/>
    <lineage>
        <taxon>Eukaryota</taxon>
        <taxon>Fungi</taxon>
        <taxon>Dikarya</taxon>
        <taxon>Basidiomycota</taxon>
        <taxon>Agaricomycotina</taxon>
        <taxon>Agaricomycetes</taxon>
        <taxon>Agaricomycetidae</taxon>
        <taxon>Agaricales</taxon>
        <taxon>Agaricineae</taxon>
        <taxon>Hymenogastraceae</taxon>
        <taxon>Gymnopilus</taxon>
    </lineage>
</organism>
<keyword evidence="5" id="KW-1185">Reference proteome</keyword>
<sequence>MLFNTNLTALGLALLSLMAPSRWSCCSHLRTAGTFAILAETGVSTVPPSAITGNVGVSPDAATSLTGFSLTIDPTGLSPRRSSHLGLADCHHDAGGRVNPNFVNLGTGSIGDLILALYSWTTSVNAATSFVISGSRTDTWIFQVAGTLGLATGAQVLLLGGALASNIVWVVSGAVTLGTGSHLEGVVLGKKSITLETGTTVNGRILAQAMLRSRL</sequence>
<dbReference type="Proteomes" id="UP000724874">
    <property type="component" value="Unassembled WGS sequence"/>
</dbReference>
<name>A0A9P5NRF3_GYMJU</name>
<dbReference type="AlphaFoldDB" id="A0A9P5NRF3"/>
<gene>
    <name evidence="4" type="ORF">CPB84DRAFT_1846190</name>
</gene>
<evidence type="ECO:0000313" key="4">
    <source>
        <dbReference type="EMBL" id="KAF8902535.1"/>
    </source>
</evidence>
<dbReference type="Pfam" id="PF11999">
    <property type="entry name" value="Ice_binding"/>
    <property type="match status" value="2"/>
</dbReference>
<keyword evidence="2 3" id="KW-0732">Signal</keyword>
<comment type="similarity">
    <text evidence="1">Belongs to the ice-binding protein family.</text>
</comment>
<proteinExistence type="inferred from homology"/>
<evidence type="ECO:0000256" key="1">
    <source>
        <dbReference type="ARBA" id="ARBA00005445"/>
    </source>
</evidence>
<comment type="caution">
    <text evidence="4">The sequence shown here is derived from an EMBL/GenBank/DDBJ whole genome shotgun (WGS) entry which is preliminary data.</text>
</comment>
<feature type="chain" id="PRO_5040257748" description="Ice-binding protein" evidence="3">
    <location>
        <begin position="24"/>
        <end position="215"/>
    </location>
</feature>
<reference evidence="4" key="1">
    <citation type="submission" date="2020-11" db="EMBL/GenBank/DDBJ databases">
        <authorList>
            <consortium name="DOE Joint Genome Institute"/>
            <person name="Ahrendt S."/>
            <person name="Riley R."/>
            <person name="Andreopoulos W."/>
            <person name="LaButti K."/>
            <person name="Pangilinan J."/>
            <person name="Ruiz-duenas F.J."/>
            <person name="Barrasa J.M."/>
            <person name="Sanchez-Garcia M."/>
            <person name="Camarero S."/>
            <person name="Miyauchi S."/>
            <person name="Serrano A."/>
            <person name="Linde D."/>
            <person name="Babiker R."/>
            <person name="Drula E."/>
            <person name="Ayuso-Fernandez I."/>
            <person name="Pacheco R."/>
            <person name="Padilla G."/>
            <person name="Ferreira P."/>
            <person name="Barriuso J."/>
            <person name="Kellner H."/>
            <person name="Castanera R."/>
            <person name="Alfaro M."/>
            <person name="Ramirez L."/>
            <person name="Pisabarro A.G."/>
            <person name="Kuo A."/>
            <person name="Tritt A."/>
            <person name="Lipzen A."/>
            <person name="He G."/>
            <person name="Yan M."/>
            <person name="Ng V."/>
            <person name="Cullen D."/>
            <person name="Martin F."/>
            <person name="Rosso M.-N."/>
            <person name="Henrissat B."/>
            <person name="Hibbett D."/>
            <person name="Martinez A.T."/>
            <person name="Grigoriev I.V."/>
        </authorList>
    </citation>
    <scope>NUCLEOTIDE SEQUENCE</scope>
    <source>
        <strain evidence="4">AH 44721</strain>
    </source>
</reference>
<accession>A0A9P5NRF3</accession>
<dbReference type="EMBL" id="JADNYJ010000035">
    <property type="protein sequence ID" value="KAF8902535.1"/>
    <property type="molecule type" value="Genomic_DNA"/>
</dbReference>
<dbReference type="InterPro" id="IPR021884">
    <property type="entry name" value="Ice-bd_prot"/>
</dbReference>
<evidence type="ECO:0008006" key="6">
    <source>
        <dbReference type="Google" id="ProtNLM"/>
    </source>
</evidence>
<feature type="signal peptide" evidence="3">
    <location>
        <begin position="1"/>
        <end position="23"/>
    </location>
</feature>
<evidence type="ECO:0000313" key="5">
    <source>
        <dbReference type="Proteomes" id="UP000724874"/>
    </source>
</evidence>